<gene>
    <name evidence="10" type="ORF">I595_2550</name>
</gene>
<dbReference type="GO" id="GO:0005886">
    <property type="term" value="C:plasma membrane"/>
    <property type="evidence" value="ECO:0007669"/>
    <property type="project" value="UniProtKB-SubCell"/>
</dbReference>
<reference evidence="10 11" key="1">
    <citation type="submission" date="2015-09" db="EMBL/GenBank/DDBJ databases">
        <title>Genome sequence of the marine flavobacterium Croceitalea dokdonensis DOKDO 023 that contains proton- and sodium-pumping rhodopsins.</title>
        <authorList>
            <person name="Kwon S.-K."/>
            <person name="Lee H.K."/>
            <person name="Kwak M.-J."/>
            <person name="Kim J.F."/>
        </authorList>
    </citation>
    <scope>NUCLEOTIDE SEQUENCE [LARGE SCALE GENOMIC DNA]</scope>
    <source>
        <strain evidence="10 11">DOKDO 023</strain>
    </source>
</reference>
<dbReference type="AlphaFoldDB" id="A0A0P7ATW2"/>
<evidence type="ECO:0000256" key="3">
    <source>
        <dbReference type="ARBA" id="ARBA00019077"/>
    </source>
</evidence>
<dbReference type="InterPro" id="IPR007507">
    <property type="entry name" value="Glycos_transf_N"/>
</dbReference>
<dbReference type="Proteomes" id="UP000050280">
    <property type="component" value="Unassembled WGS sequence"/>
</dbReference>
<dbReference type="GO" id="GO:0009244">
    <property type="term" value="P:lipopolysaccharide core region biosynthetic process"/>
    <property type="evidence" value="ECO:0007669"/>
    <property type="project" value="UniProtKB-UniRule"/>
</dbReference>
<accession>A0A0P7ATW2</accession>
<dbReference type="Gene3D" id="3.40.50.2000">
    <property type="entry name" value="Glycogen Phosphorylase B"/>
    <property type="match status" value="1"/>
</dbReference>
<dbReference type="GO" id="GO:0009245">
    <property type="term" value="P:lipid A biosynthetic process"/>
    <property type="evidence" value="ECO:0007669"/>
    <property type="project" value="TreeGrafter"/>
</dbReference>
<dbReference type="Gene3D" id="3.40.50.11720">
    <property type="entry name" value="3-Deoxy-D-manno-octulosonic-acid transferase, N-terminal domain"/>
    <property type="match status" value="1"/>
</dbReference>
<comment type="catalytic activity">
    <reaction evidence="6 8">
        <text>lipid IVA (E. coli) + CMP-3-deoxy-beta-D-manno-octulosonate = alpha-Kdo-(2-&gt;6)-lipid IVA (E. coli) + CMP + H(+)</text>
        <dbReference type="Rhea" id="RHEA:28066"/>
        <dbReference type="ChEBI" id="CHEBI:15378"/>
        <dbReference type="ChEBI" id="CHEBI:58603"/>
        <dbReference type="ChEBI" id="CHEBI:60364"/>
        <dbReference type="ChEBI" id="CHEBI:60377"/>
        <dbReference type="ChEBI" id="CHEBI:85987"/>
        <dbReference type="EC" id="2.4.99.12"/>
    </reaction>
</comment>
<organism evidence="10 11">
    <name type="scientific">Croceitalea dokdonensis DOKDO 023</name>
    <dbReference type="NCBI Taxonomy" id="1300341"/>
    <lineage>
        <taxon>Bacteria</taxon>
        <taxon>Pseudomonadati</taxon>
        <taxon>Bacteroidota</taxon>
        <taxon>Flavobacteriia</taxon>
        <taxon>Flavobacteriales</taxon>
        <taxon>Flavobacteriaceae</taxon>
        <taxon>Croceitalea</taxon>
    </lineage>
</organism>
<evidence type="ECO:0000313" key="10">
    <source>
        <dbReference type="EMBL" id="KPM31285.1"/>
    </source>
</evidence>
<evidence type="ECO:0000256" key="5">
    <source>
        <dbReference type="ARBA" id="ARBA00031445"/>
    </source>
</evidence>
<evidence type="ECO:0000256" key="8">
    <source>
        <dbReference type="RuleBase" id="RU365103"/>
    </source>
</evidence>
<feature type="active site" description="Proton acceptor" evidence="7">
    <location>
        <position position="60"/>
    </location>
</feature>
<name>A0A0P7ATW2_9FLAO</name>
<proteinExistence type="inferred from homology"/>
<comment type="subcellular location">
    <subcellularLocation>
        <location evidence="8">Cell membrane</location>
    </subcellularLocation>
</comment>
<dbReference type="STRING" id="1300341.I595_2550"/>
<comment type="function">
    <text evidence="8">Involved in lipopolysaccharide (LPS) biosynthesis. Catalyzes the transfer of 3-deoxy-D-manno-octulosonate (Kdo) residue(s) from CMP-Kdo to lipid IV(A), the tetraacyldisaccharide-1,4'-bisphosphate precursor of lipid A.</text>
</comment>
<keyword evidence="8" id="KW-0472">Membrane</keyword>
<evidence type="ECO:0000256" key="7">
    <source>
        <dbReference type="PIRSR" id="PIRSR639901-1"/>
    </source>
</evidence>
<dbReference type="SUPFAM" id="SSF53756">
    <property type="entry name" value="UDP-Glycosyltransferase/glycogen phosphorylase"/>
    <property type="match status" value="1"/>
</dbReference>
<evidence type="ECO:0000256" key="4">
    <source>
        <dbReference type="ARBA" id="ARBA00022679"/>
    </source>
</evidence>
<comment type="caution">
    <text evidence="10">The sequence shown here is derived from an EMBL/GenBank/DDBJ whole genome shotgun (WGS) entry which is preliminary data.</text>
</comment>
<dbReference type="InterPro" id="IPR039901">
    <property type="entry name" value="Kdotransferase"/>
</dbReference>
<dbReference type="RefSeq" id="WP_054559599.1">
    <property type="nucleotide sequence ID" value="NZ_LDJX01000005.1"/>
</dbReference>
<keyword evidence="11" id="KW-1185">Reference proteome</keyword>
<evidence type="ECO:0000256" key="1">
    <source>
        <dbReference type="ARBA" id="ARBA00004713"/>
    </source>
</evidence>
<dbReference type="GO" id="GO:0043842">
    <property type="term" value="F:Kdo transferase activity"/>
    <property type="evidence" value="ECO:0007669"/>
    <property type="project" value="UniProtKB-EC"/>
</dbReference>
<dbReference type="Pfam" id="PF04413">
    <property type="entry name" value="Glycos_transf_N"/>
    <property type="match status" value="1"/>
</dbReference>
<keyword evidence="8" id="KW-1003">Cell membrane</keyword>
<dbReference type="EMBL" id="LDJX01000005">
    <property type="protein sequence ID" value="KPM31285.1"/>
    <property type="molecule type" value="Genomic_DNA"/>
</dbReference>
<dbReference type="PANTHER" id="PTHR42755:SF1">
    <property type="entry name" value="3-DEOXY-D-MANNO-OCTULOSONIC ACID TRANSFERASE, MITOCHONDRIAL-RELATED"/>
    <property type="match status" value="1"/>
</dbReference>
<keyword evidence="4 8" id="KW-0808">Transferase</keyword>
<dbReference type="OrthoDB" id="9789797at2"/>
<evidence type="ECO:0000259" key="9">
    <source>
        <dbReference type="Pfam" id="PF04413"/>
    </source>
</evidence>
<dbReference type="InterPro" id="IPR038107">
    <property type="entry name" value="Glycos_transf_N_sf"/>
</dbReference>
<feature type="domain" description="3-deoxy-D-manno-octulosonic-acid transferase N-terminal" evidence="9">
    <location>
        <begin position="42"/>
        <end position="206"/>
    </location>
</feature>
<sequence length="414" mass="47217">MRFSYHLLTNISWFFLRIIALINSKIRLFVKGRKTVFKVLSDKIQKQDRTIWIHAASLGEYEQGLPIIEQLKDTYPEHKMVLTFFSPSGYEVKKDSSPVDVVTYLPMDTLGNAKKLVQLIRPELAIFIKYEVWPNYLSELQTRNIPTLLVSAIFNERQAYFKFYGRFLRKALGCFTHIFAQDQQSKSLLQSLGLEQISVGGDTRFDRVTRILQQDNSLDFMTEFKDNNKCFVAGSTWRPDEDIIIDYINSAETQLKYVIAPHTIKSKTIQKLQKSITKKTVCFSSIKGSNLKETQVLIIDTIGLLTKIYSYADISYVGGGFETGLHNTLEPAVFGKAVIIGPNYHGFKEAEDLVALGGILPIQDQHDFEGMMQELQQDPVFAQETGGINKKYIQDQLGATTTIMDYIKTVINQE</sequence>
<evidence type="ECO:0000256" key="6">
    <source>
        <dbReference type="ARBA" id="ARBA00049183"/>
    </source>
</evidence>
<dbReference type="PANTHER" id="PTHR42755">
    <property type="entry name" value="3-DEOXY-MANNO-OCTULOSONATE CYTIDYLYLTRANSFERASE"/>
    <property type="match status" value="1"/>
</dbReference>
<dbReference type="PATRIC" id="fig|1300341.3.peg.2713"/>
<comment type="pathway">
    <text evidence="1 8">Bacterial outer membrane biogenesis; LPS core biosynthesis.</text>
</comment>
<evidence type="ECO:0000313" key="11">
    <source>
        <dbReference type="Proteomes" id="UP000050280"/>
    </source>
</evidence>
<comment type="similarity">
    <text evidence="8">Belongs to the glycosyltransferase group 1 family.</text>
</comment>
<keyword evidence="8" id="KW-0448">Lipopolysaccharide biosynthesis</keyword>
<dbReference type="EC" id="2.4.99.12" evidence="2 8"/>
<protein>
    <recommendedName>
        <fullName evidence="3 8">3-deoxy-D-manno-octulosonic acid transferase</fullName>
        <shortName evidence="8">Kdo transferase</shortName>
        <ecNumber evidence="2 8">2.4.99.12</ecNumber>
    </recommendedName>
    <alternativeName>
        <fullName evidence="5 8">Lipid IV(A) 3-deoxy-D-manno-octulosonic acid transferase</fullName>
    </alternativeName>
</protein>
<dbReference type="UniPathway" id="UPA00958"/>
<evidence type="ECO:0000256" key="2">
    <source>
        <dbReference type="ARBA" id="ARBA00012621"/>
    </source>
</evidence>